<keyword evidence="4" id="KW-1185">Reference proteome</keyword>
<feature type="transmembrane region" description="Helical" evidence="1">
    <location>
        <begin position="14"/>
        <end position="33"/>
    </location>
</feature>
<keyword evidence="1" id="KW-0472">Membrane</keyword>
<reference evidence="4" key="1">
    <citation type="submission" date="2017-03" db="EMBL/GenBank/DDBJ databases">
        <authorList>
            <person name="Rodrigo-Torres L."/>
            <person name="Arahal R.D."/>
            <person name="Lucena T."/>
        </authorList>
    </citation>
    <scope>NUCLEOTIDE SEQUENCE [LARGE SCALE GENOMIC DNA]</scope>
    <source>
        <strain evidence="4">CECT 7751</strain>
    </source>
</reference>
<dbReference type="EMBL" id="FWFN01000003">
    <property type="protein sequence ID" value="SLN40535.1"/>
    <property type="molecule type" value="Genomic_DNA"/>
</dbReference>
<protein>
    <submittedName>
        <fullName evidence="3">Tripartite tricarboxylate transporter TctB family protein</fullName>
    </submittedName>
</protein>
<dbReference type="PROSITE" id="PS51257">
    <property type="entry name" value="PROKAR_LIPOPROTEIN"/>
    <property type="match status" value="1"/>
</dbReference>
<proteinExistence type="predicted"/>
<feature type="domain" description="DUF1468" evidence="2">
    <location>
        <begin position="15"/>
        <end position="144"/>
    </location>
</feature>
<feature type="transmembrane region" description="Helical" evidence="1">
    <location>
        <begin position="121"/>
        <end position="147"/>
    </location>
</feature>
<accession>A0A1X6Z4U4</accession>
<dbReference type="RefSeq" id="WP_085887710.1">
    <property type="nucleotide sequence ID" value="NZ_FWFN01000003.1"/>
</dbReference>
<sequence>MHQTYHRIGRLPELIFGLFLFGIGCVSTIYGWSYGLGRLNDIGPGAFPMGLGIGLMILAALAMREAGTQDPVSRRLAPAFFYLPGVIIWALLIEGAGLLVATMALILMCSVAEEHLNLKRAVLLSLILTAVGYLVFILGFGLTFNLIGDWF</sequence>
<keyword evidence="1" id="KW-1133">Transmembrane helix</keyword>
<dbReference type="InterPro" id="IPR009936">
    <property type="entry name" value="DUF1468"/>
</dbReference>
<name>A0A1X6Z4U4_9RHOB</name>
<organism evidence="3 4">
    <name type="scientific">Pseudooceanicola marinus</name>
    <dbReference type="NCBI Taxonomy" id="396013"/>
    <lineage>
        <taxon>Bacteria</taxon>
        <taxon>Pseudomonadati</taxon>
        <taxon>Pseudomonadota</taxon>
        <taxon>Alphaproteobacteria</taxon>
        <taxon>Rhodobacterales</taxon>
        <taxon>Paracoccaceae</taxon>
        <taxon>Pseudooceanicola</taxon>
    </lineage>
</organism>
<dbReference type="Pfam" id="PF07331">
    <property type="entry name" value="TctB"/>
    <property type="match status" value="1"/>
</dbReference>
<keyword evidence="1" id="KW-0812">Transmembrane</keyword>
<evidence type="ECO:0000313" key="4">
    <source>
        <dbReference type="Proteomes" id="UP000193963"/>
    </source>
</evidence>
<dbReference type="AlphaFoldDB" id="A0A1X6Z4U4"/>
<feature type="transmembrane region" description="Helical" evidence="1">
    <location>
        <begin position="45"/>
        <end position="63"/>
    </location>
</feature>
<gene>
    <name evidence="3" type="ORF">PSM7751_01856</name>
</gene>
<evidence type="ECO:0000256" key="1">
    <source>
        <dbReference type="SAM" id="Phobius"/>
    </source>
</evidence>
<feature type="transmembrane region" description="Helical" evidence="1">
    <location>
        <begin position="83"/>
        <end position="109"/>
    </location>
</feature>
<dbReference type="OrthoDB" id="5186924at2"/>
<dbReference type="Proteomes" id="UP000193963">
    <property type="component" value="Unassembled WGS sequence"/>
</dbReference>
<evidence type="ECO:0000259" key="2">
    <source>
        <dbReference type="Pfam" id="PF07331"/>
    </source>
</evidence>
<evidence type="ECO:0000313" key="3">
    <source>
        <dbReference type="EMBL" id="SLN40535.1"/>
    </source>
</evidence>